<organism evidence="7 8">
    <name type="scientific">Carboxydichorda subterranea</name>
    <dbReference type="NCBI Taxonomy" id="3109565"/>
    <lineage>
        <taxon>Bacteria</taxon>
        <taxon>Bacillati</taxon>
        <taxon>Bacillota</taxon>
        <taxon>Limnochordia</taxon>
        <taxon>Limnochordales</taxon>
        <taxon>Geochordaceae</taxon>
        <taxon>Carboxydichorda</taxon>
    </lineage>
</organism>
<evidence type="ECO:0000313" key="7">
    <source>
        <dbReference type="EMBL" id="WRP17199.1"/>
    </source>
</evidence>
<dbReference type="InterPro" id="IPR000866">
    <property type="entry name" value="AhpC/TSA"/>
</dbReference>
<feature type="domain" description="Thioredoxin" evidence="6">
    <location>
        <begin position="4"/>
        <end position="161"/>
    </location>
</feature>
<evidence type="ECO:0000256" key="5">
    <source>
        <dbReference type="ARBA" id="ARBA00023284"/>
    </source>
</evidence>
<dbReference type="GO" id="GO:0004601">
    <property type="term" value="F:peroxidase activity"/>
    <property type="evidence" value="ECO:0007669"/>
    <property type="project" value="UniProtKB-KW"/>
</dbReference>
<dbReference type="CDD" id="cd03015">
    <property type="entry name" value="PRX_Typ2cys"/>
    <property type="match status" value="1"/>
</dbReference>
<evidence type="ECO:0000256" key="2">
    <source>
        <dbReference type="ARBA" id="ARBA00022559"/>
    </source>
</evidence>
<dbReference type="InterPro" id="IPR050217">
    <property type="entry name" value="Peroxiredoxin"/>
</dbReference>
<keyword evidence="4 7" id="KW-0560">Oxidoreductase</keyword>
<reference evidence="7 8" key="1">
    <citation type="journal article" date="2024" name="Front. Microbiol.">
        <title>Novel thermophilic genera Geochorda gen. nov. and Carboxydochorda gen. nov. from the deep terrestrial subsurface reveal the ecophysiological diversity in the class Limnochordia.</title>
        <authorList>
            <person name="Karnachuk O.V."/>
            <person name="Lukina A.P."/>
            <person name="Avakyan M.R."/>
            <person name="Kadnikov V.V."/>
            <person name="Begmatov S."/>
            <person name="Beletsky A.V."/>
            <person name="Vlasova K.G."/>
            <person name="Novikov A.A."/>
            <person name="Shcherbakova V.A."/>
            <person name="Mardanov A.V."/>
            <person name="Ravin N.V."/>
        </authorList>
    </citation>
    <scope>NUCLEOTIDE SEQUENCE [LARGE SCALE GENOMIC DNA]</scope>
    <source>
        <strain evidence="7 8">L945</strain>
    </source>
</reference>
<dbReference type="InterPro" id="IPR024706">
    <property type="entry name" value="Peroxiredoxin_AhpC-typ"/>
</dbReference>
<protein>
    <submittedName>
        <fullName evidence="7">Peroxiredoxin</fullName>
        <ecNumber evidence="7">1.11.1.-</ecNumber>
    </submittedName>
</protein>
<dbReference type="Gene3D" id="3.40.30.10">
    <property type="entry name" value="Glutaredoxin"/>
    <property type="match status" value="1"/>
</dbReference>
<comment type="similarity">
    <text evidence="1">Belongs to the peroxiredoxin family. AhpC/Prx1 subfamily.</text>
</comment>
<dbReference type="Proteomes" id="UP001332192">
    <property type="component" value="Chromosome"/>
</dbReference>
<dbReference type="Pfam" id="PF00578">
    <property type="entry name" value="AhpC-TSA"/>
    <property type="match status" value="1"/>
</dbReference>
<evidence type="ECO:0000256" key="1">
    <source>
        <dbReference type="ARBA" id="ARBA00009796"/>
    </source>
</evidence>
<keyword evidence="3" id="KW-0049">Antioxidant</keyword>
<keyword evidence="5" id="KW-0676">Redox-active center</keyword>
<sequence>MDSVRLGDRVPDLQLPAYFPTTGEEGTVRLADYRGRWLVLVFYPADFTFVCPTELADYGELYDEFRQRNAEVVGISTDTVYTHKAWLEAEKTLEHVRYPMASDRTGHVARLFGVLDETSGNARRGTFILDPEGRVRDVEMTWDNVGRNASETLRRLDALIFVDAHPGMACPAKWTKGARSLRTGVAVAGRVYQELHANGR</sequence>
<dbReference type="PIRSF" id="PIRSF000239">
    <property type="entry name" value="AHPC"/>
    <property type="match status" value="1"/>
</dbReference>
<dbReference type="SUPFAM" id="SSF52833">
    <property type="entry name" value="Thioredoxin-like"/>
    <property type="match status" value="1"/>
</dbReference>
<dbReference type="EC" id="1.11.1.-" evidence="7"/>
<dbReference type="InterPro" id="IPR036249">
    <property type="entry name" value="Thioredoxin-like_sf"/>
</dbReference>
<accession>A0ABZ1BWM0</accession>
<gene>
    <name evidence="7" type="ORF">U7230_14115</name>
</gene>
<name>A0ABZ1BWM0_9FIRM</name>
<dbReference type="PANTHER" id="PTHR10681:SF121">
    <property type="entry name" value="ALKYL HYDROPEROXIDE REDUCTASE C"/>
    <property type="match status" value="1"/>
</dbReference>
<dbReference type="PANTHER" id="PTHR10681">
    <property type="entry name" value="THIOREDOXIN PEROXIDASE"/>
    <property type="match status" value="1"/>
</dbReference>
<evidence type="ECO:0000259" key="6">
    <source>
        <dbReference type="PROSITE" id="PS51352"/>
    </source>
</evidence>
<dbReference type="EMBL" id="CP141615">
    <property type="protein sequence ID" value="WRP17199.1"/>
    <property type="molecule type" value="Genomic_DNA"/>
</dbReference>
<evidence type="ECO:0000313" key="8">
    <source>
        <dbReference type="Proteomes" id="UP001332192"/>
    </source>
</evidence>
<evidence type="ECO:0000256" key="3">
    <source>
        <dbReference type="ARBA" id="ARBA00022862"/>
    </source>
</evidence>
<proteinExistence type="inferred from homology"/>
<dbReference type="InterPro" id="IPR013766">
    <property type="entry name" value="Thioredoxin_domain"/>
</dbReference>
<evidence type="ECO:0000256" key="4">
    <source>
        <dbReference type="ARBA" id="ARBA00023002"/>
    </source>
</evidence>
<dbReference type="RefSeq" id="WP_324716471.1">
    <property type="nucleotide sequence ID" value="NZ_CP141615.1"/>
</dbReference>
<keyword evidence="2 7" id="KW-0575">Peroxidase</keyword>
<keyword evidence="8" id="KW-1185">Reference proteome</keyword>
<dbReference type="PROSITE" id="PS51352">
    <property type="entry name" value="THIOREDOXIN_2"/>
    <property type="match status" value="1"/>
</dbReference>